<comment type="caution">
    <text evidence="6">The sequence shown here is derived from an EMBL/GenBank/DDBJ whole genome shotgun (WGS) entry which is preliminary data.</text>
</comment>
<dbReference type="GO" id="GO:0051539">
    <property type="term" value="F:4 iron, 4 sulfur cluster binding"/>
    <property type="evidence" value="ECO:0007669"/>
    <property type="project" value="UniProtKB-KW"/>
</dbReference>
<dbReference type="EMBL" id="PDDX01000001">
    <property type="protein sequence ID" value="PHI29215.1"/>
    <property type="molecule type" value="Genomic_DNA"/>
</dbReference>
<dbReference type="AlphaFoldDB" id="A0A2C6DL85"/>
<dbReference type="Gene3D" id="3.30.70.20">
    <property type="match status" value="2"/>
</dbReference>
<feature type="domain" description="4Fe-4S ferredoxin-type" evidence="5">
    <location>
        <begin position="56"/>
        <end position="84"/>
    </location>
</feature>
<keyword evidence="2" id="KW-0479">Metal-binding</keyword>
<sequence>MMKDQRYYKAYLEHRTISRRGLLRGIFKGAGSVPPADQAINSLCVATVIRPPGAVSEALFNKTCTGCADCISACPEGVIVLKEQRPELDFLSSYCSRCDACIQACSVGALQKSEFQINARPALNNPCQNTYMYCDSCADRCQKKAIRWQSNTPPVIQNADCDGCGECAFVCPVNALEMSVTLAPAT</sequence>
<keyword evidence="1" id="KW-0004">4Fe-4S</keyword>
<evidence type="ECO:0000256" key="1">
    <source>
        <dbReference type="ARBA" id="ARBA00022485"/>
    </source>
</evidence>
<dbReference type="InterPro" id="IPR017896">
    <property type="entry name" value="4Fe4S_Fe-S-bd"/>
</dbReference>
<reference evidence="7" key="1">
    <citation type="submission" date="2017-09" db="EMBL/GenBank/DDBJ databases">
        <title>FDA dAtabase for Regulatory Grade micrObial Sequences (FDA-ARGOS): Supporting development and validation of Infectious Disease Dx tests.</title>
        <authorList>
            <person name="Minogue T."/>
            <person name="Wolcott M."/>
            <person name="Wasieloski L."/>
            <person name="Aguilar W."/>
            <person name="Moore D."/>
            <person name="Tallon L."/>
            <person name="Sadzewicz L."/>
            <person name="Ott S."/>
            <person name="Zhao X."/>
            <person name="Nagaraj S."/>
            <person name="Vavikolanu K."/>
            <person name="Aluvathingal J."/>
            <person name="Nadendla S."/>
            <person name="Sichtig H."/>
        </authorList>
    </citation>
    <scope>NUCLEOTIDE SEQUENCE [LARGE SCALE GENOMIC DNA]</scope>
    <source>
        <strain evidence="7">FDAARGOS_387</strain>
    </source>
</reference>
<dbReference type="PANTHER" id="PTHR43687">
    <property type="entry name" value="ADENYLYLSULFATE REDUCTASE, BETA SUBUNIT"/>
    <property type="match status" value="1"/>
</dbReference>
<feature type="domain" description="4Fe-4S ferredoxin-type" evidence="5">
    <location>
        <begin position="86"/>
        <end position="115"/>
    </location>
</feature>
<evidence type="ECO:0000256" key="2">
    <source>
        <dbReference type="ARBA" id="ARBA00022723"/>
    </source>
</evidence>
<name>A0A2C6DL85_9GAMM</name>
<keyword evidence="7" id="KW-1185">Reference proteome</keyword>
<gene>
    <name evidence="6" type="ORF">CRN84_07725</name>
</gene>
<feature type="domain" description="4Fe-4S ferredoxin-type" evidence="5">
    <location>
        <begin position="152"/>
        <end position="181"/>
    </location>
</feature>
<keyword evidence="3" id="KW-0408">Iron</keyword>
<dbReference type="STRING" id="1111728.GCA_000427805_01954"/>
<proteinExistence type="predicted"/>
<dbReference type="InterPro" id="IPR017900">
    <property type="entry name" value="4Fe4S_Fe_S_CS"/>
</dbReference>
<protein>
    <submittedName>
        <fullName evidence="6">(Fe-S)-binding protein</fullName>
    </submittedName>
</protein>
<accession>A0A2C6DL85</accession>
<dbReference type="Pfam" id="PF00037">
    <property type="entry name" value="Fer4"/>
    <property type="match status" value="1"/>
</dbReference>
<keyword evidence="4" id="KW-0411">Iron-sulfur</keyword>
<evidence type="ECO:0000313" key="7">
    <source>
        <dbReference type="Proteomes" id="UP000224974"/>
    </source>
</evidence>
<dbReference type="PROSITE" id="PS51379">
    <property type="entry name" value="4FE4S_FER_2"/>
    <property type="match status" value="3"/>
</dbReference>
<dbReference type="InterPro" id="IPR050572">
    <property type="entry name" value="Fe-S_Ferredoxin"/>
</dbReference>
<dbReference type="GO" id="GO:0046872">
    <property type="term" value="F:metal ion binding"/>
    <property type="evidence" value="ECO:0007669"/>
    <property type="project" value="UniProtKB-KW"/>
</dbReference>
<evidence type="ECO:0000256" key="3">
    <source>
        <dbReference type="ARBA" id="ARBA00023004"/>
    </source>
</evidence>
<dbReference type="PANTHER" id="PTHR43687:SF1">
    <property type="entry name" value="FERREDOXIN III"/>
    <property type="match status" value="1"/>
</dbReference>
<organism evidence="6 7">
    <name type="scientific">Budvicia aquatica</name>
    <dbReference type="NCBI Taxonomy" id="82979"/>
    <lineage>
        <taxon>Bacteria</taxon>
        <taxon>Pseudomonadati</taxon>
        <taxon>Pseudomonadota</taxon>
        <taxon>Gammaproteobacteria</taxon>
        <taxon>Enterobacterales</taxon>
        <taxon>Budviciaceae</taxon>
        <taxon>Budvicia</taxon>
    </lineage>
</organism>
<dbReference type="Pfam" id="PF12838">
    <property type="entry name" value="Fer4_7"/>
    <property type="match status" value="1"/>
</dbReference>
<dbReference type="OrthoDB" id="9800260at2"/>
<evidence type="ECO:0000313" key="6">
    <source>
        <dbReference type="EMBL" id="PHI29215.1"/>
    </source>
</evidence>
<dbReference type="SUPFAM" id="SSF54862">
    <property type="entry name" value="4Fe-4S ferredoxins"/>
    <property type="match status" value="1"/>
</dbReference>
<evidence type="ECO:0000256" key="4">
    <source>
        <dbReference type="ARBA" id="ARBA00023014"/>
    </source>
</evidence>
<evidence type="ECO:0000259" key="5">
    <source>
        <dbReference type="PROSITE" id="PS51379"/>
    </source>
</evidence>
<dbReference type="PROSITE" id="PS00198">
    <property type="entry name" value="4FE4S_FER_1"/>
    <property type="match status" value="2"/>
</dbReference>
<dbReference type="Proteomes" id="UP000224974">
    <property type="component" value="Unassembled WGS sequence"/>
</dbReference>